<feature type="transmembrane region" description="Helical" evidence="7">
    <location>
        <begin position="42"/>
        <end position="62"/>
    </location>
</feature>
<feature type="transmembrane region" description="Helical" evidence="7">
    <location>
        <begin position="271"/>
        <end position="294"/>
    </location>
</feature>
<dbReference type="Proteomes" id="UP000813444">
    <property type="component" value="Unassembled WGS sequence"/>
</dbReference>
<name>A0A8K0WYM3_9HYPO</name>
<evidence type="ECO:0000313" key="10">
    <source>
        <dbReference type="Proteomes" id="UP000813444"/>
    </source>
</evidence>
<evidence type="ECO:0000256" key="4">
    <source>
        <dbReference type="ARBA" id="ARBA00023136"/>
    </source>
</evidence>
<dbReference type="AlphaFoldDB" id="A0A8K0WYM3"/>
<organism evidence="9 10">
    <name type="scientific">Stachybotrys elegans</name>
    <dbReference type="NCBI Taxonomy" id="80388"/>
    <lineage>
        <taxon>Eukaryota</taxon>
        <taxon>Fungi</taxon>
        <taxon>Dikarya</taxon>
        <taxon>Ascomycota</taxon>
        <taxon>Pezizomycotina</taxon>
        <taxon>Sordariomycetes</taxon>
        <taxon>Hypocreomycetidae</taxon>
        <taxon>Hypocreales</taxon>
        <taxon>Stachybotryaceae</taxon>
        <taxon>Stachybotrys</taxon>
    </lineage>
</organism>
<dbReference type="GO" id="GO:0016020">
    <property type="term" value="C:membrane"/>
    <property type="evidence" value="ECO:0007669"/>
    <property type="project" value="UniProtKB-SubCell"/>
</dbReference>
<evidence type="ECO:0000259" key="8">
    <source>
        <dbReference type="Pfam" id="PF20684"/>
    </source>
</evidence>
<feature type="region of interest" description="Disordered" evidence="6">
    <location>
        <begin position="319"/>
        <end position="347"/>
    </location>
</feature>
<feature type="compositionally biased region" description="Basic and acidic residues" evidence="6">
    <location>
        <begin position="324"/>
        <end position="333"/>
    </location>
</feature>
<feature type="transmembrane region" description="Helical" evidence="7">
    <location>
        <begin position="238"/>
        <end position="259"/>
    </location>
</feature>
<evidence type="ECO:0000256" key="5">
    <source>
        <dbReference type="ARBA" id="ARBA00038359"/>
    </source>
</evidence>
<dbReference type="PANTHER" id="PTHR33048">
    <property type="entry name" value="PTH11-LIKE INTEGRAL MEMBRANE PROTEIN (AFU_ORTHOLOGUE AFUA_5G11245)"/>
    <property type="match status" value="1"/>
</dbReference>
<evidence type="ECO:0000256" key="3">
    <source>
        <dbReference type="ARBA" id="ARBA00022989"/>
    </source>
</evidence>
<keyword evidence="2 7" id="KW-0812">Transmembrane</keyword>
<sequence>MSLDNFHFLSPRQQDDVLNSPALKAPEGITSNIENPPNHNDLGHALLIVYMILVIASALMRGSARLLTPELIKLQDYIALAALAFFGTYMWLNFWFMDVCGFFVHQWDITLRQFFDVLRIVFLASNMYDCTMLSLRVAILLEWVTIFSPPGSQRRWLYLTCMSVMGFNILYFICSTTAHNFECIPYERIWNRTIPGACADFRPEYVVTSSINLVTDLVIFLVPQRTIWGLQMSLKKKLGLAFVFFVGMLGCACAAIRFVQSTIYSGTDDTAYSITGITLTNTAEMTCGFLVFCVPSSVKLLWRKGVTTRIMGSLRPWISGSRTKQTDHSEGSRASKPTTNSSNRFHRLKEDDFNIGMTNISPQVDGGIPTDTPAAKYGSGILMTSEFTAVENYHNGSESSILPSNTNRFKKDLESNVR</sequence>
<comment type="similarity">
    <text evidence="5">Belongs to the SAT4 family.</text>
</comment>
<gene>
    <name evidence="9" type="ORF">B0I35DRAFT_474242</name>
</gene>
<dbReference type="PANTHER" id="PTHR33048:SF47">
    <property type="entry name" value="INTEGRAL MEMBRANE PROTEIN-RELATED"/>
    <property type="match status" value="1"/>
</dbReference>
<comment type="subcellular location">
    <subcellularLocation>
        <location evidence="1">Membrane</location>
        <topology evidence="1">Multi-pass membrane protein</topology>
    </subcellularLocation>
</comment>
<dbReference type="Pfam" id="PF20684">
    <property type="entry name" value="Fung_rhodopsin"/>
    <property type="match status" value="1"/>
</dbReference>
<dbReference type="InterPro" id="IPR049326">
    <property type="entry name" value="Rhodopsin_dom_fungi"/>
</dbReference>
<comment type="caution">
    <text evidence="9">The sequence shown here is derived from an EMBL/GenBank/DDBJ whole genome shotgun (WGS) entry which is preliminary data.</text>
</comment>
<evidence type="ECO:0000256" key="6">
    <source>
        <dbReference type="SAM" id="MobiDB-lite"/>
    </source>
</evidence>
<keyword evidence="4 7" id="KW-0472">Membrane</keyword>
<dbReference type="EMBL" id="JAGPNK010000001">
    <property type="protein sequence ID" value="KAH7329669.1"/>
    <property type="molecule type" value="Genomic_DNA"/>
</dbReference>
<dbReference type="InterPro" id="IPR052337">
    <property type="entry name" value="SAT4-like"/>
</dbReference>
<reference evidence="9" key="1">
    <citation type="journal article" date="2021" name="Nat. Commun.">
        <title>Genetic determinants of endophytism in the Arabidopsis root mycobiome.</title>
        <authorList>
            <person name="Mesny F."/>
            <person name="Miyauchi S."/>
            <person name="Thiergart T."/>
            <person name="Pickel B."/>
            <person name="Atanasova L."/>
            <person name="Karlsson M."/>
            <person name="Huettel B."/>
            <person name="Barry K.W."/>
            <person name="Haridas S."/>
            <person name="Chen C."/>
            <person name="Bauer D."/>
            <person name="Andreopoulos W."/>
            <person name="Pangilinan J."/>
            <person name="LaButti K."/>
            <person name="Riley R."/>
            <person name="Lipzen A."/>
            <person name="Clum A."/>
            <person name="Drula E."/>
            <person name="Henrissat B."/>
            <person name="Kohler A."/>
            <person name="Grigoriev I.V."/>
            <person name="Martin F.M."/>
            <person name="Hacquard S."/>
        </authorList>
    </citation>
    <scope>NUCLEOTIDE SEQUENCE</scope>
    <source>
        <strain evidence="9">MPI-CAGE-CH-0235</strain>
    </source>
</reference>
<protein>
    <recommendedName>
        <fullName evidence="8">Rhodopsin domain-containing protein</fullName>
    </recommendedName>
</protein>
<dbReference type="OrthoDB" id="444631at2759"/>
<feature type="transmembrane region" description="Helical" evidence="7">
    <location>
        <begin position="74"/>
        <end position="97"/>
    </location>
</feature>
<evidence type="ECO:0000256" key="1">
    <source>
        <dbReference type="ARBA" id="ARBA00004141"/>
    </source>
</evidence>
<feature type="transmembrane region" description="Helical" evidence="7">
    <location>
        <begin position="156"/>
        <end position="173"/>
    </location>
</feature>
<keyword evidence="10" id="KW-1185">Reference proteome</keyword>
<evidence type="ECO:0000256" key="7">
    <source>
        <dbReference type="SAM" id="Phobius"/>
    </source>
</evidence>
<feature type="domain" description="Rhodopsin" evidence="8">
    <location>
        <begin position="61"/>
        <end position="301"/>
    </location>
</feature>
<evidence type="ECO:0000256" key="2">
    <source>
        <dbReference type="ARBA" id="ARBA00022692"/>
    </source>
</evidence>
<keyword evidence="3 7" id="KW-1133">Transmembrane helix</keyword>
<proteinExistence type="inferred from homology"/>
<accession>A0A8K0WYM3</accession>
<evidence type="ECO:0000313" key="9">
    <source>
        <dbReference type="EMBL" id="KAH7329669.1"/>
    </source>
</evidence>